<dbReference type="PROSITE" id="PS50206">
    <property type="entry name" value="RHODANESE_3"/>
    <property type="match status" value="1"/>
</dbReference>
<dbReference type="PANTHER" id="PTHR43031">
    <property type="entry name" value="FAD-DEPENDENT OXIDOREDUCTASE"/>
    <property type="match status" value="1"/>
</dbReference>
<reference evidence="2" key="1">
    <citation type="submission" date="2022-10" db="EMBL/GenBank/DDBJ databases">
        <title>Luteolibacter sp. GHJ8, whole genome shotgun sequencing project.</title>
        <authorList>
            <person name="Zhao G."/>
            <person name="Shen L."/>
        </authorList>
    </citation>
    <scope>NUCLEOTIDE SEQUENCE</scope>
    <source>
        <strain evidence="2">GHJ8</strain>
    </source>
</reference>
<dbReference type="Proteomes" id="UP001165653">
    <property type="component" value="Unassembled WGS sequence"/>
</dbReference>
<dbReference type="Pfam" id="PF00581">
    <property type="entry name" value="Rhodanese"/>
    <property type="match status" value="1"/>
</dbReference>
<dbReference type="Gene3D" id="3.40.250.10">
    <property type="entry name" value="Rhodanese-like domain"/>
    <property type="match status" value="1"/>
</dbReference>
<dbReference type="SMART" id="SM00450">
    <property type="entry name" value="RHOD"/>
    <property type="match status" value="1"/>
</dbReference>
<comment type="caution">
    <text evidence="2">The sequence shown here is derived from an EMBL/GenBank/DDBJ whole genome shotgun (WGS) entry which is preliminary data.</text>
</comment>
<organism evidence="2 3">
    <name type="scientific">Luteolibacter rhizosphaerae</name>
    <dbReference type="NCBI Taxonomy" id="2989719"/>
    <lineage>
        <taxon>Bacteria</taxon>
        <taxon>Pseudomonadati</taxon>
        <taxon>Verrucomicrobiota</taxon>
        <taxon>Verrucomicrobiia</taxon>
        <taxon>Verrucomicrobiales</taxon>
        <taxon>Verrucomicrobiaceae</taxon>
        <taxon>Luteolibacter</taxon>
    </lineage>
</organism>
<dbReference type="EMBL" id="JAPDDR010000020">
    <property type="protein sequence ID" value="MCW1916889.1"/>
    <property type="molecule type" value="Genomic_DNA"/>
</dbReference>
<evidence type="ECO:0000259" key="1">
    <source>
        <dbReference type="PROSITE" id="PS50206"/>
    </source>
</evidence>
<dbReference type="SUPFAM" id="SSF52821">
    <property type="entry name" value="Rhodanese/Cell cycle control phosphatase"/>
    <property type="match status" value="1"/>
</dbReference>
<gene>
    <name evidence="2" type="ORF">OJ996_25090</name>
</gene>
<sequence length="114" mass="12948">MSPALPDPATTMELLPAQVSDLLPAIRRGEIELVDCREDEEWRFNRIEGARLVPLTRFAEAAVPEKPVIIYCHHGMRSLRATQYWRSRGNDAVWSMAGGIDRWSAEVDPEVPVY</sequence>
<feature type="domain" description="Rhodanese" evidence="1">
    <location>
        <begin position="27"/>
        <end position="112"/>
    </location>
</feature>
<proteinExistence type="predicted"/>
<evidence type="ECO:0000313" key="3">
    <source>
        <dbReference type="Proteomes" id="UP001165653"/>
    </source>
</evidence>
<name>A0ABT3GBN6_9BACT</name>
<dbReference type="InterPro" id="IPR001763">
    <property type="entry name" value="Rhodanese-like_dom"/>
</dbReference>
<dbReference type="InterPro" id="IPR050229">
    <property type="entry name" value="GlpE_sulfurtransferase"/>
</dbReference>
<dbReference type="PANTHER" id="PTHR43031:SF17">
    <property type="entry name" value="SULFURTRANSFERASE YTWF-RELATED"/>
    <property type="match status" value="1"/>
</dbReference>
<dbReference type="RefSeq" id="WP_264516508.1">
    <property type="nucleotide sequence ID" value="NZ_JAPDDR010000020.1"/>
</dbReference>
<evidence type="ECO:0000313" key="2">
    <source>
        <dbReference type="EMBL" id="MCW1916889.1"/>
    </source>
</evidence>
<keyword evidence="3" id="KW-1185">Reference proteome</keyword>
<accession>A0ABT3GBN6</accession>
<dbReference type="InterPro" id="IPR036873">
    <property type="entry name" value="Rhodanese-like_dom_sf"/>
</dbReference>
<protein>
    <submittedName>
        <fullName evidence="2">Rhodanese-like domain-containing protein</fullName>
    </submittedName>
</protein>